<dbReference type="GeneID" id="20090750"/>
<dbReference type="GO" id="GO:0034765">
    <property type="term" value="P:regulation of monoatomic ion transmembrane transport"/>
    <property type="evidence" value="ECO:0007669"/>
    <property type="project" value="TreeGrafter"/>
</dbReference>
<keyword evidence="6 11" id="KW-0630">Potassium</keyword>
<evidence type="ECO:0000256" key="5">
    <source>
        <dbReference type="ARBA" id="ARBA00022882"/>
    </source>
</evidence>
<dbReference type="VEuPathDB" id="FungiDB:H310_13700"/>
<feature type="domain" description="Inward rectifier potassium channel C-terminal" evidence="14">
    <location>
        <begin position="187"/>
        <end position="360"/>
    </location>
</feature>
<evidence type="ECO:0000259" key="13">
    <source>
        <dbReference type="Pfam" id="PF01007"/>
    </source>
</evidence>
<dbReference type="SUPFAM" id="SSF81296">
    <property type="entry name" value="E set domains"/>
    <property type="match status" value="1"/>
</dbReference>
<dbReference type="Pfam" id="PF17655">
    <property type="entry name" value="IRK_C"/>
    <property type="match status" value="1"/>
</dbReference>
<dbReference type="InterPro" id="IPR041647">
    <property type="entry name" value="IRK_C"/>
</dbReference>
<dbReference type="InterPro" id="IPR013518">
    <property type="entry name" value="K_chnl_inward-rec_Kir_cyto"/>
</dbReference>
<evidence type="ECO:0000256" key="9">
    <source>
        <dbReference type="ARBA" id="ARBA00023136"/>
    </source>
</evidence>
<evidence type="ECO:0000256" key="6">
    <source>
        <dbReference type="ARBA" id="ARBA00022958"/>
    </source>
</evidence>
<dbReference type="InterPro" id="IPR014756">
    <property type="entry name" value="Ig_E-set"/>
</dbReference>
<evidence type="ECO:0000256" key="1">
    <source>
        <dbReference type="ARBA" id="ARBA00004141"/>
    </source>
</evidence>
<organism evidence="15">
    <name type="scientific">Aphanomyces invadans</name>
    <dbReference type="NCBI Taxonomy" id="157072"/>
    <lineage>
        <taxon>Eukaryota</taxon>
        <taxon>Sar</taxon>
        <taxon>Stramenopiles</taxon>
        <taxon>Oomycota</taxon>
        <taxon>Saprolegniomycetes</taxon>
        <taxon>Saprolegniales</taxon>
        <taxon>Verrucalvaceae</taxon>
        <taxon>Aphanomyces</taxon>
    </lineage>
</organism>
<dbReference type="STRING" id="157072.A0A024TCZ8"/>
<accession>A0A024TCZ8</accession>
<keyword evidence="7 12" id="KW-1133">Transmembrane helix</keyword>
<evidence type="ECO:0000256" key="3">
    <source>
        <dbReference type="ARBA" id="ARBA00022538"/>
    </source>
</evidence>
<feature type="transmembrane region" description="Helical" evidence="12">
    <location>
        <begin position="84"/>
        <end position="104"/>
    </location>
</feature>
<keyword evidence="9 12" id="KW-0472">Membrane</keyword>
<dbReference type="GO" id="GO:1990573">
    <property type="term" value="P:potassium ion import across plasma membrane"/>
    <property type="evidence" value="ECO:0007669"/>
    <property type="project" value="TreeGrafter"/>
</dbReference>
<evidence type="ECO:0000256" key="10">
    <source>
        <dbReference type="ARBA" id="ARBA00023303"/>
    </source>
</evidence>
<dbReference type="PRINTS" id="PR01320">
    <property type="entry name" value="KIRCHANNEL"/>
</dbReference>
<protein>
    <recommendedName>
        <fullName evidence="16">Inward rectifier potassium channel C-terminal domain-containing protein</fullName>
    </recommendedName>
</protein>
<keyword evidence="5 11" id="KW-0851">Voltage-gated channel</keyword>
<evidence type="ECO:0000256" key="11">
    <source>
        <dbReference type="RuleBase" id="RU003822"/>
    </source>
</evidence>
<dbReference type="GO" id="GO:0005886">
    <property type="term" value="C:plasma membrane"/>
    <property type="evidence" value="ECO:0007669"/>
    <property type="project" value="TreeGrafter"/>
</dbReference>
<evidence type="ECO:0000256" key="4">
    <source>
        <dbReference type="ARBA" id="ARBA00022692"/>
    </source>
</evidence>
<reference evidence="15" key="1">
    <citation type="submission" date="2013-12" db="EMBL/GenBank/DDBJ databases">
        <title>The Genome Sequence of Aphanomyces invadans NJM9701.</title>
        <authorList>
            <consortium name="The Broad Institute Genomics Platform"/>
            <person name="Russ C."/>
            <person name="Tyler B."/>
            <person name="van West P."/>
            <person name="Dieguez-Uribeondo J."/>
            <person name="Young S.K."/>
            <person name="Zeng Q."/>
            <person name="Gargeya S."/>
            <person name="Fitzgerald M."/>
            <person name="Abouelleil A."/>
            <person name="Alvarado L."/>
            <person name="Chapman S.B."/>
            <person name="Gainer-Dewar J."/>
            <person name="Goldberg J."/>
            <person name="Griggs A."/>
            <person name="Gujja S."/>
            <person name="Hansen M."/>
            <person name="Howarth C."/>
            <person name="Imamovic A."/>
            <person name="Ireland A."/>
            <person name="Larimer J."/>
            <person name="McCowan C."/>
            <person name="Murphy C."/>
            <person name="Pearson M."/>
            <person name="Poon T.W."/>
            <person name="Priest M."/>
            <person name="Roberts A."/>
            <person name="Saif S."/>
            <person name="Shea T."/>
            <person name="Sykes S."/>
            <person name="Wortman J."/>
            <person name="Nusbaum C."/>
            <person name="Birren B."/>
        </authorList>
    </citation>
    <scope>NUCLEOTIDE SEQUENCE [LARGE SCALE GENOMIC DNA]</scope>
    <source>
        <strain evidence="15">NJM9701</strain>
    </source>
</reference>
<dbReference type="OrthoDB" id="273257at2759"/>
<dbReference type="Gene3D" id="1.10.287.70">
    <property type="match status" value="1"/>
</dbReference>
<evidence type="ECO:0000313" key="15">
    <source>
        <dbReference type="EMBL" id="ETV91903.1"/>
    </source>
</evidence>
<evidence type="ECO:0008006" key="16">
    <source>
        <dbReference type="Google" id="ProtNLM"/>
    </source>
</evidence>
<dbReference type="EMBL" id="KI914006">
    <property type="protein sequence ID" value="ETV91903.1"/>
    <property type="molecule type" value="Genomic_DNA"/>
</dbReference>
<evidence type="ECO:0000256" key="12">
    <source>
        <dbReference type="SAM" id="Phobius"/>
    </source>
</evidence>
<dbReference type="AlphaFoldDB" id="A0A024TCZ8"/>
<sequence>MHSSTRHSMETSLLQGNAVTDYASTHHRGLMARLVDRAGSYDPLDDPDPTTRGVYNITRIGGNWRQIYWDDIFHTVIHTNTIRLLSGICITYTAVVFVFAMFYYSVSQHDERCNVGISTVMEAYIFSVETIMTIGYGAPTNDIFYGGCSSMALLLTVESIAGVFLNSICVGVFFVRFARATKRATSVVFSKHAVVRKIDGDFFVMFQVCERRRHQLVEAHVRCYGVAKRHCHVPFHVVQMRVHSPDDNLGASLLMALPQVVAHRIDLSSPLYPPSATQLSHPTQYEIAHHIAHTDLELVVVLEGTDATTGNTMQARYSYTAHDLKWHHTFSPCVYQHPVTHGAVVDFDLFHGLMPTPSCASQFV</sequence>
<dbReference type="RefSeq" id="XP_008879540.1">
    <property type="nucleotide sequence ID" value="XM_008881318.1"/>
</dbReference>
<dbReference type="Gene3D" id="2.60.40.1400">
    <property type="entry name" value="G protein-activated inward rectifier potassium channel 1"/>
    <property type="match status" value="1"/>
</dbReference>
<keyword evidence="2 11" id="KW-0813">Transport</keyword>
<name>A0A024TCZ8_9STRA</name>
<dbReference type="GO" id="GO:0005242">
    <property type="term" value="F:inward rectifier potassium channel activity"/>
    <property type="evidence" value="ECO:0007669"/>
    <property type="project" value="InterPro"/>
</dbReference>
<proteinExistence type="inferred from homology"/>
<evidence type="ECO:0000259" key="14">
    <source>
        <dbReference type="Pfam" id="PF17655"/>
    </source>
</evidence>
<dbReference type="eggNOG" id="KOG3827">
    <property type="taxonomic scope" value="Eukaryota"/>
</dbReference>
<dbReference type="Pfam" id="PF01007">
    <property type="entry name" value="IRK"/>
    <property type="match status" value="1"/>
</dbReference>
<dbReference type="InterPro" id="IPR040445">
    <property type="entry name" value="Kir_TM"/>
</dbReference>
<dbReference type="PANTHER" id="PTHR11767">
    <property type="entry name" value="INWARD RECTIFIER POTASSIUM CHANNEL"/>
    <property type="match status" value="1"/>
</dbReference>
<dbReference type="SUPFAM" id="SSF81324">
    <property type="entry name" value="Voltage-gated potassium channels"/>
    <property type="match status" value="1"/>
</dbReference>
<evidence type="ECO:0000256" key="8">
    <source>
        <dbReference type="ARBA" id="ARBA00023065"/>
    </source>
</evidence>
<dbReference type="InterPro" id="IPR016449">
    <property type="entry name" value="K_chnl_inward-rec_Kir"/>
</dbReference>
<feature type="domain" description="Potassium channel inwardly rectifying transmembrane" evidence="13">
    <location>
        <begin position="65"/>
        <end position="180"/>
    </location>
</feature>
<feature type="transmembrane region" description="Helical" evidence="12">
    <location>
        <begin position="151"/>
        <end position="175"/>
    </location>
</feature>
<keyword evidence="3 11" id="KW-0633">Potassium transport</keyword>
<gene>
    <name evidence="15" type="ORF">H310_13700</name>
</gene>
<evidence type="ECO:0000256" key="2">
    <source>
        <dbReference type="ARBA" id="ARBA00022448"/>
    </source>
</evidence>
<evidence type="ECO:0000256" key="7">
    <source>
        <dbReference type="ARBA" id="ARBA00022989"/>
    </source>
</evidence>
<keyword evidence="8 11" id="KW-0406">Ion transport</keyword>
<keyword evidence="4 11" id="KW-0812">Transmembrane</keyword>
<dbReference type="PANTHER" id="PTHR11767:SF103">
    <property type="entry name" value="POTASSIUM CHANNEL INWARDLY RECTIFYING TRANSMEMBRANE DOMAIN-CONTAINING PROTEIN"/>
    <property type="match status" value="1"/>
</dbReference>
<comment type="similarity">
    <text evidence="11">Belongs to the inward rectifier-type potassium channel (TC 1.A.2.1) family.</text>
</comment>
<comment type="subcellular location">
    <subcellularLocation>
        <location evidence="1 11">Membrane</location>
        <topology evidence="1 11">Multi-pass membrane protein</topology>
    </subcellularLocation>
</comment>
<keyword evidence="10 11" id="KW-0407">Ion channel</keyword>
<dbReference type="GO" id="GO:0034702">
    <property type="term" value="C:monoatomic ion channel complex"/>
    <property type="evidence" value="ECO:0007669"/>
    <property type="project" value="UniProtKB-KW"/>
</dbReference>